<protein>
    <submittedName>
        <fullName evidence="1">Uncharacterized protein</fullName>
    </submittedName>
</protein>
<reference evidence="1 2" key="1">
    <citation type="submission" date="2018-10" db="EMBL/GenBank/DDBJ databases">
        <title>Co-occurring genomic capacity for anaerobic methane metabolism and dissimilatory sulfite reduction discovered in the Korarchaeota.</title>
        <authorList>
            <person name="Mckay L.J."/>
            <person name="Dlakic M."/>
            <person name="Fields M.W."/>
            <person name="Delmont T.O."/>
            <person name="Eren A.M."/>
            <person name="Jay Z.J."/>
            <person name="Klingelsmith K.B."/>
            <person name="Rusch D.B."/>
            <person name="Inskeep W.P."/>
        </authorList>
    </citation>
    <scope>NUCLEOTIDE SEQUENCE [LARGE SCALE GENOMIC DNA]</scope>
    <source>
        <strain evidence="1 2">WS</strain>
    </source>
</reference>
<evidence type="ECO:0000313" key="1">
    <source>
        <dbReference type="EMBL" id="RSN67461.1"/>
    </source>
</evidence>
<dbReference type="AlphaFoldDB" id="A0A429G0U5"/>
<dbReference type="EMBL" id="RCOR01000043">
    <property type="protein sequence ID" value="RSN67461.1"/>
    <property type="molecule type" value="Genomic_DNA"/>
</dbReference>
<name>A0A429G0U5_9CREN</name>
<dbReference type="RefSeq" id="WP_125742702.1">
    <property type="nucleotide sequence ID" value="NZ_RCOR01000043.1"/>
</dbReference>
<gene>
    <name evidence="1" type="ORF">D9Q81_08260</name>
</gene>
<accession>A0A429G0U5</accession>
<organism evidence="1 2">
    <name type="scientific">Candidatus Korarchaeum cryptofilum</name>
    <dbReference type="NCBI Taxonomy" id="498846"/>
    <lineage>
        <taxon>Archaea</taxon>
        <taxon>Thermoproteota</taxon>
        <taxon>Candidatus Korarchaeia</taxon>
        <taxon>Candidatus Korarchaeales</taxon>
        <taxon>Candidatus Korarchaeaceae</taxon>
        <taxon>Candidatus Korarchaeum</taxon>
    </lineage>
</organism>
<proteinExistence type="predicted"/>
<comment type="caution">
    <text evidence="1">The sequence shown here is derived from an EMBL/GenBank/DDBJ whole genome shotgun (WGS) entry which is preliminary data.</text>
</comment>
<evidence type="ECO:0000313" key="2">
    <source>
        <dbReference type="Proteomes" id="UP000278149"/>
    </source>
</evidence>
<dbReference type="Proteomes" id="UP000278149">
    <property type="component" value="Unassembled WGS sequence"/>
</dbReference>
<sequence>MVQAAKVFLLPPLAPEDIAKRIRGFSKLKRENLAGREIEIGSSILDLYSEDEKLIGTFEENFLLSLKYKDEVLRAPLTVRTPFIFSRGEGVTHLIVAARKNRANRIAGQLSSIISDEKGFIQEAWIPSEEFRKLYEGRMGTVKVIFFSDVRIPNVRKLSLYGEELASTSLYQEYLKLGRVWYVVFEPEDGLVIGLTRNCAVTFFSRVSLEEAVAFMEREILPRVTE</sequence>